<evidence type="ECO:0000313" key="3">
    <source>
        <dbReference type="Proteomes" id="UP000663193"/>
    </source>
</evidence>
<name>A0A7U2I1N9_PHANO</name>
<dbReference type="AlphaFoldDB" id="A0A7U2I1N9"/>
<protein>
    <recommendedName>
        <fullName evidence="4">SAP domain-containing protein</fullName>
    </recommendedName>
</protein>
<dbReference type="EMBL" id="CP069028">
    <property type="protein sequence ID" value="QRC96481.1"/>
    <property type="molecule type" value="Genomic_DNA"/>
</dbReference>
<keyword evidence="3" id="KW-1185">Reference proteome</keyword>
<reference evidence="3" key="1">
    <citation type="journal article" date="2021" name="BMC Genomics">
        <title>Chromosome-level genome assembly and manually-curated proteome of model necrotroph Parastagonospora nodorum Sn15 reveals a genome-wide trove of candidate effector homologs, and redundancy of virulence-related functions within an accessory chromosome.</title>
        <authorList>
            <person name="Bertazzoni S."/>
            <person name="Jones D.A.B."/>
            <person name="Phan H.T."/>
            <person name="Tan K.-C."/>
            <person name="Hane J.K."/>
        </authorList>
    </citation>
    <scope>NUCLEOTIDE SEQUENCE [LARGE SCALE GENOMIC DNA]</scope>
    <source>
        <strain evidence="3">SN15 / ATCC MYA-4574 / FGSC 10173)</strain>
    </source>
</reference>
<evidence type="ECO:0000256" key="1">
    <source>
        <dbReference type="SAM" id="MobiDB-lite"/>
    </source>
</evidence>
<feature type="compositionally biased region" description="Basic residues" evidence="1">
    <location>
        <begin position="402"/>
        <end position="411"/>
    </location>
</feature>
<dbReference type="Proteomes" id="UP000663193">
    <property type="component" value="Chromosome 6"/>
</dbReference>
<evidence type="ECO:0008006" key="4">
    <source>
        <dbReference type="Google" id="ProtNLM"/>
    </source>
</evidence>
<feature type="region of interest" description="Disordered" evidence="1">
    <location>
        <begin position="58"/>
        <end position="78"/>
    </location>
</feature>
<feature type="region of interest" description="Disordered" evidence="1">
    <location>
        <begin position="332"/>
        <end position="411"/>
    </location>
</feature>
<evidence type="ECO:0000313" key="2">
    <source>
        <dbReference type="EMBL" id="QRC96481.1"/>
    </source>
</evidence>
<accession>A0A7U2I1N9</accession>
<organism evidence="2 3">
    <name type="scientific">Phaeosphaeria nodorum (strain SN15 / ATCC MYA-4574 / FGSC 10173)</name>
    <name type="common">Glume blotch fungus</name>
    <name type="synonym">Parastagonospora nodorum</name>
    <dbReference type="NCBI Taxonomy" id="321614"/>
    <lineage>
        <taxon>Eukaryota</taxon>
        <taxon>Fungi</taxon>
        <taxon>Dikarya</taxon>
        <taxon>Ascomycota</taxon>
        <taxon>Pezizomycotina</taxon>
        <taxon>Dothideomycetes</taxon>
        <taxon>Pleosporomycetidae</taxon>
        <taxon>Pleosporales</taxon>
        <taxon>Pleosporineae</taxon>
        <taxon>Phaeosphaeriaceae</taxon>
        <taxon>Parastagonospora</taxon>
    </lineage>
</organism>
<sequence>MADNDPISSDAFAKLKVAQMKEILKDLHDSKQHGRVKRYGTKDELTREYRRIVGGAATVSTQEDDQEERELEEEAEQAGPDLEQIARAQAMFDAVMPPTSTALSKTTRKIMKDFRYPGGTYKARKDDISDTLEQLYGFCNALDTALTRLDVSADHSANHDALGAELERAYFQVRLDDARFADFFLAQGLDLKEPDHDMQMGMQAAMAGADLDAMDKAIKEEVNMLKLVVQHRIYTWIETFPMPEGDDIIYPQDFVDTDRRALRDFVMFALDKFQEEDEDEEGEVDYWARGMSDEDIDGLVGRLDKLPYPLESGYGHNRTVLRAVLRDVHSNRSRSVSLSRSRSRSKSVAGSERSISPTKSLPPMPHDDDGDDDDDDDEDPVVAESSKRSGKKRTRVSGGVRGRAKKRKGSG</sequence>
<feature type="compositionally biased region" description="Acidic residues" evidence="1">
    <location>
        <begin position="62"/>
        <end position="76"/>
    </location>
</feature>
<dbReference type="OrthoDB" id="3811765at2759"/>
<proteinExistence type="predicted"/>
<feature type="compositionally biased region" description="Acidic residues" evidence="1">
    <location>
        <begin position="368"/>
        <end position="381"/>
    </location>
</feature>
<gene>
    <name evidence="2" type="ORF">JI435_013960</name>
</gene>
<dbReference type="VEuPathDB" id="FungiDB:JI435_013960"/>